<feature type="domain" description="Aldehyde dehydrogenase" evidence="4">
    <location>
        <begin position="5"/>
        <end position="184"/>
    </location>
</feature>
<dbReference type="Proteomes" id="UP001439008">
    <property type="component" value="Unassembled WGS sequence"/>
</dbReference>
<evidence type="ECO:0000313" key="5">
    <source>
        <dbReference type="EMBL" id="MES1920878.1"/>
    </source>
</evidence>
<organism evidence="5 6">
    <name type="scientific">Bonamia ostreae</name>
    <dbReference type="NCBI Taxonomy" id="126728"/>
    <lineage>
        <taxon>Eukaryota</taxon>
        <taxon>Sar</taxon>
        <taxon>Rhizaria</taxon>
        <taxon>Endomyxa</taxon>
        <taxon>Ascetosporea</taxon>
        <taxon>Haplosporida</taxon>
        <taxon>Bonamia</taxon>
    </lineage>
</organism>
<keyword evidence="2" id="KW-0560">Oxidoreductase</keyword>
<dbReference type="InterPro" id="IPR015590">
    <property type="entry name" value="Aldehyde_DH_dom"/>
</dbReference>
<dbReference type="PANTHER" id="PTHR43570">
    <property type="entry name" value="ALDEHYDE DEHYDROGENASE"/>
    <property type="match status" value="1"/>
</dbReference>
<gene>
    <name evidence="5" type="ORF">MHBO_002496</name>
</gene>
<dbReference type="InterPro" id="IPR016161">
    <property type="entry name" value="Ald_DH/histidinol_DH"/>
</dbReference>
<comment type="caution">
    <text evidence="5">The sequence shown here is derived from an EMBL/GenBank/DDBJ whole genome shotgun (WGS) entry which is preliminary data.</text>
</comment>
<accession>A0ABV2AMI4</accession>
<protein>
    <recommendedName>
        <fullName evidence="4">Aldehyde dehydrogenase domain-containing protein</fullName>
    </recommendedName>
</protein>
<evidence type="ECO:0000313" key="6">
    <source>
        <dbReference type="Proteomes" id="UP001439008"/>
    </source>
</evidence>
<feature type="transmembrane region" description="Helical" evidence="3">
    <location>
        <begin position="189"/>
        <end position="217"/>
    </location>
</feature>
<sequence length="219" mass="25046">MFTKVEEINTIVDKTRSYFEKGATKKITWRRKQWLGLSHFVKTEETKIKDCLRKDLKQTEILVQAGEIAIIQNSVNLALKKLDDWCYPKIVNDLPLSVFPSKAFIVREPLGVCAILGVWNFPFLTVLEPLVAAIAAGTSVVLKPSEISSHSCNLIFEKLPLYVDSQAISIITGGPEQAVELLKHRFDHIFYTVFKSLCFAIFYFLFSDFSYYICIFFKS</sequence>
<comment type="similarity">
    <text evidence="1">Belongs to the aldehyde dehydrogenase family.</text>
</comment>
<evidence type="ECO:0000256" key="1">
    <source>
        <dbReference type="ARBA" id="ARBA00009986"/>
    </source>
</evidence>
<dbReference type="PANTHER" id="PTHR43570:SF16">
    <property type="entry name" value="ALDEHYDE DEHYDROGENASE TYPE III, ISOFORM Q"/>
    <property type="match status" value="1"/>
</dbReference>
<dbReference type="InterPro" id="IPR016162">
    <property type="entry name" value="Ald_DH_N"/>
</dbReference>
<name>A0ABV2AMI4_9EUKA</name>
<keyword evidence="3" id="KW-0812">Transmembrane</keyword>
<keyword evidence="6" id="KW-1185">Reference proteome</keyword>
<keyword evidence="3" id="KW-0472">Membrane</keyword>
<evidence type="ECO:0000256" key="3">
    <source>
        <dbReference type="SAM" id="Phobius"/>
    </source>
</evidence>
<reference evidence="5 6" key="1">
    <citation type="journal article" date="2024" name="BMC Biol.">
        <title>Comparative genomics of Ascetosporea gives new insight into the evolutionary basis for animal parasitism in Rhizaria.</title>
        <authorList>
            <person name="Hiltunen Thoren M."/>
            <person name="Onut-Brannstrom I."/>
            <person name="Alfjorden A."/>
            <person name="Peckova H."/>
            <person name="Swords F."/>
            <person name="Hooper C."/>
            <person name="Holzer A.S."/>
            <person name="Bass D."/>
            <person name="Burki F."/>
        </authorList>
    </citation>
    <scope>NUCLEOTIDE SEQUENCE [LARGE SCALE GENOMIC DNA]</scope>
    <source>
        <strain evidence="5">20-A016</strain>
    </source>
</reference>
<evidence type="ECO:0000256" key="2">
    <source>
        <dbReference type="ARBA" id="ARBA00023002"/>
    </source>
</evidence>
<keyword evidence="3" id="KW-1133">Transmembrane helix</keyword>
<dbReference type="EMBL" id="JBDODL010000924">
    <property type="protein sequence ID" value="MES1920878.1"/>
    <property type="molecule type" value="Genomic_DNA"/>
</dbReference>
<dbReference type="Pfam" id="PF00171">
    <property type="entry name" value="Aldedh"/>
    <property type="match status" value="1"/>
</dbReference>
<dbReference type="SUPFAM" id="SSF53720">
    <property type="entry name" value="ALDH-like"/>
    <property type="match status" value="1"/>
</dbReference>
<dbReference type="InterPro" id="IPR012394">
    <property type="entry name" value="Aldehyde_DH_NAD(P)"/>
</dbReference>
<evidence type="ECO:0000259" key="4">
    <source>
        <dbReference type="Pfam" id="PF00171"/>
    </source>
</evidence>
<dbReference type="Gene3D" id="3.40.605.10">
    <property type="entry name" value="Aldehyde Dehydrogenase, Chain A, domain 1"/>
    <property type="match status" value="1"/>
</dbReference>
<proteinExistence type="inferred from homology"/>